<protein>
    <recommendedName>
        <fullName evidence="1">Serpin domain-containing protein</fullName>
    </recommendedName>
</protein>
<dbReference type="Proteomes" id="UP000694421">
    <property type="component" value="Unplaced"/>
</dbReference>
<proteinExistence type="predicted"/>
<dbReference type="GeneTree" id="ENSGT00940000165915"/>
<evidence type="ECO:0000259" key="1">
    <source>
        <dbReference type="Pfam" id="PF00079"/>
    </source>
</evidence>
<accession>A0A8D0BP54</accession>
<dbReference type="SUPFAM" id="SSF56574">
    <property type="entry name" value="Serpins"/>
    <property type="match status" value="1"/>
</dbReference>
<dbReference type="OMA" id="ITTELMF"/>
<feature type="domain" description="Serpin" evidence="1">
    <location>
        <begin position="7"/>
        <end position="57"/>
    </location>
</feature>
<keyword evidence="3" id="KW-1185">Reference proteome</keyword>
<evidence type="ECO:0000313" key="2">
    <source>
        <dbReference type="Ensembl" id="ENSSMRP00000010817.1"/>
    </source>
</evidence>
<reference evidence="2" key="2">
    <citation type="submission" date="2025-09" db="UniProtKB">
        <authorList>
            <consortium name="Ensembl"/>
        </authorList>
    </citation>
    <scope>IDENTIFICATION</scope>
</reference>
<dbReference type="AlphaFoldDB" id="A0A8D0BP54"/>
<dbReference type="InterPro" id="IPR036186">
    <property type="entry name" value="Serpin_sf"/>
</dbReference>
<dbReference type="Gene3D" id="1.10.287.580">
    <property type="entry name" value="Helix hairpin bin"/>
    <property type="match status" value="1"/>
</dbReference>
<dbReference type="InterPro" id="IPR023796">
    <property type="entry name" value="Serpin_dom"/>
</dbReference>
<reference evidence="2" key="1">
    <citation type="submission" date="2025-08" db="UniProtKB">
        <authorList>
            <consortium name="Ensembl"/>
        </authorList>
    </citation>
    <scope>IDENTIFICATION</scope>
</reference>
<dbReference type="Ensembl" id="ENSSMRT00000012613.1">
    <property type="protein sequence ID" value="ENSSMRP00000010817.1"/>
    <property type="gene ID" value="ENSSMRG00000008566.1"/>
</dbReference>
<organism evidence="2 3">
    <name type="scientific">Salvator merianae</name>
    <name type="common">Argentine black and white tegu</name>
    <name type="synonym">Tupinambis merianae</name>
    <dbReference type="NCBI Taxonomy" id="96440"/>
    <lineage>
        <taxon>Eukaryota</taxon>
        <taxon>Metazoa</taxon>
        <taxon>Chordata</taxon>
        <taxon>Craniata</taxon>
        <taxon>Vertebrata</taxon>
        <taxon>Euteleostomi</taxon>
        <taxon>Lepidosauria</taxon>
        <taxon>Squamata</taxon>
        <taxon>Bifurcata</taxon>
        <taxon>Unidentata</taxon>
        <taxon>Episquamata</taxon>
        <taxon>Laterata</taxon>
        <taxon>Teiioidea</taxon>
        <taxon>Teiidae</taxon>
        <taxon>Salvator</taxon>
    </lineage>
</organism>
<name>A0A8D0BP54_SALMN</name>
<evidence type="ECO:0000313" key="3">
    <source>
        <dbReference type="Proteomes" id="UP000694421"/>
    </source>
</evidence>
<dbReference type="Pfam" id="PF00079">
    <property type="entry name" value="Serpin"/>
    <property type="match status" value="1"/>
</dbReference>
<sequence length="59" mass="6250">MDSFSAASGNFTLELFKTLNLSSQGKNVFFSPWSISSALAMVYSGARGHTANQMAEVGS</sequence>